<evidence type="ECO:0000256" key="9">
    <source>
        <dbReference type="ARBA" id="ARBA00038126"/>
    </source>
</evidence>
<evidence type="ECO:0000256" key="3">
    <source>
        <dbReference type="ARBA" id="ARBA00012533"/>
    </source>
</evidence>
<dbReference type="AlphaFoldDB" id="A0A2L2YQP2"/>
<keyword evidence="5 10" id="KW-0489">Methyltransferase</keyword>
<dbReference type="GO" id="GO:0018064">
    <property type="term" value="F:protein-L-histidine N-tele-methyltransferase activity"/>
    <property type="evidence" value="ECO:0007669"/>
    <property type="project" value="UniProtKB-EC"/>
</dbReference>
<reference evidence="10" key="1">
    <citation type="journal article" date="2016" name="Mol. Ecol. Resour.">
        <title>Evaluation of the impact of RNA preservation methods of spiders for de novo transcriptome assembly.</title>
        <authorList>
            <person name="Kono N."/>
            <person name="Nakamura H."/>
            <person name="Ito Y."/>
            <person name="Tomita M."/>
            <person name="Arakawa K."/>
        </authorList>
    </citation>
    <scope>NUCLEOTIDE SEQUENCE</scope>
    <source>
        <tissue evidence="10">Whole body</tissue>
    </source>
</reference>
<evidence type="ECO:0000256" key="5">
    <source>
        <dbReference type="ARBA" id="ARBA00022603"/>
    </source>
</evidence>
<comment type="similarity">
    <text evidence="9">Belongs to the methyltransferase superfamily. METTL18 family.</text>
</comment>
<keyword evidence="6 10" id="KW-0808">Transferase</keyword>
<dbReference type="InterPro" id="IPR019410">
    <property type="entry name" value="Methyltransf_16"/>
</dbReference>
<evidence type="ECO:0000256" key="6">
    <source>
        <dbReference type="ARBA" id="ARBA00022679"/>
    </source>
</evidence>
<dbReference type="GO" id="GO:0005634">
    <property type="term" value="C:nucleus"/>
    <property type="evidence" value="ECO:0007669"/>
    <property type="project" value="UniProtKB-SubCell"/>
</dbReference>
<dbReference type="GO" id="GO:0032259">
    <property type="term" value="P:methylation"/>
    <property type="evidence" value="ECO:0007669"/>
    <property type="project" value="UniProtKB-KW"/>
</dbReference>
<evidence type="ECO:0000256" key="4">
    <source>
        <dbReference type="ARBA" id="ARBA00022490"/>
    </source>
</evidence>
<evidence type="ECO:0000256" key="1">
    <source>
        <dbReference type="ARBA" id="ARBA00004123"/>
    </source>
</evidence>
<name>A0A2L2YQP2_PARTP</name>
<dbReference type="EMBL" id="IAAA01040131">
    <property type="protein sequence ID" value="LAA10403.1"/>
    <property type="molecule type" value="mRNA"/>
</dbReference>
<comment type="subcellular location">
    <subcellularLocation>
        <location evidence="2">Cytoplasm</location>
    </subcellularLocation>
    <subcellularLocation>
        <location evidence="1">Nucleus</location>
    </subcellularLocation>
</comment>
<evidence type="ECO:0000256" key="7">
    <source>
        <dbReference type="ARBA" id="ARBA00022691"/>
    </source>
</evidence>
<dbReference type="InterPro" id="IPR029063">
    <property type="entry name" value="SAM-dependent_MTases_sf"/>
</dbReference>
<keyword evidence="7" id="KW-0949">S-adenosyl-L-methionine</keyword>
<dbReference type="Gene3D" id="3.40.50.150">
    <property type="entry name" value="Vaccinia Virus protein VP39"/>
    <property type="match status" value="1"/>
</dbReference>
<dbReference type="GO" id="GO:0005737">
    <property type="term" value="C:cytoplasm"/>
    <property type="evidence" value="ECO:0007669"/>
    <property type="project" value="UniProtKB-SubCell"/>
</dbReference>
<accession>A0A2L2YQP2</accession>
<dbReference type="OrthoDB" id="1723750at2759"/>
<evidence type="ECO:0000256" key="8">
    <source>
        <dbReference type="ARBA" id="ARBA00023242"/>
    </source>
</evidence>
<evidence type="ECO:0000313" key="10">
    <source>
        <dbReference type="EMBL" id="LAA10403.1"/>
    </source>
</evidence>
<keyword evidence="4" id="KW-0963">Cytoplasm</keyword>
<dbReference type="PANTHER" id="PTHR14614:SF39">
    <property type="entry name" value="HISTIDINE PROTEIN METHYLTRANSFERASE 1 HOMOLOG"/>
    <property type="match status" value="1"/>
</dbReference>
<proteinExistence type="evidence at transcript level"/>
<keyword evidence="8" id="KW-0539">Nucleus</keyword>
<dbReference type="PANTHER" id="PTHR14614">
    <property type="entry name" value="HEPATOCELLULAR CARCINOMA-ASSOCIATED ANTIGEN"/>
    <property type="match status" value="1"/>
</dbReference>
<organism evidence="10">
    <name type="scientific">Parasteatoda tepidariorum</name>
    <name type="common">Common house spider</name>
    <name type="synonym">Achaearanea tepidariorum</name>
    <dbReference type="NCBI Taxonomy" id="114398"/>
    <lineage>
        <taxon>Eukaryota</taxon>
        <taxon>Metazoa</taxon>
        <taxon>Ecdysozoa</taxon>
        <taxon>Arthropoda</taxon>
        <taxon>Chelicerata</taxon>
        <taxon>Arachnida</taxon>
        <taxon>Araneae</taxon>
        <taxon>Araneomorphae</taxon>
        <taxon>Entelegynae</taxon>
        <taxon>Araneoidea</taxon>
        <taxon>Theridiidae</taxon>
        <taxon>Parasteatoda</taxon>
    </lineage>
</organism>
<evidence type="ECO:0000256" key="2">
    <source>
        <dbReference type="ARBA" id="ARBA00004496"/>
    </source>
</evidence>
<protein>
    <recommendedName>
        <fullName evidence="3">protein-histidine N-methyltransferase</fullName>
        <ecNumber evidence="3">2.1.1.85</ecNumber>
    </recommendedName>
</protein>
<dbReference type="SUPFAM" id="SSF53335">
    <property type="entry name" value="S-adenosyl-L-methionine-dependent methyltransferases"/>
    <property type="match status" value="1"/>
</dbReference>
<dbReference type="Pfam" id="PF10294">
    <property type="entry name" value="Methyltransf_16"/>
    <property type="match status" value="1"/>
</dbReference>
<dbReference type="CDD" id="cd02440">
    <property type="entry name" value="AdoMet_MTases"/>
    <property type="match status" value="1"/>
</dbReference>
<dbReference type="EC" id="2.1.1.85" evidence="3"/>
<sequence>MAFRFNFNSPEKLSDFRFNFNSPEKLSDSPSELKPLPELNENKKLSHGDCKYISADDLTCKVDQKITKKIQSGNLEIKFVTEELISTVPSYLNNSESDLLPDQYEEGFIVWECSVDLLRFLSSENCIHPDYSVLELGCGVGLPGLFSYLCGAHVTFQDFNSEVLELITAPNVFLNSETEDSKMISNRCKFLSGDWGDIEERFFPDRKTNELFDVILTSETIYNRESQKKLLKLMKSVLKQNGIIYVAAKSHYFGVGGGIANFEDLLKEDNTFDFSTVLNIQEGLDRQILKLTFKDKR</sequence>